<accession>A0A8D9C0S6</accession>
<sequence>MFMMLSSFSTGNTYSTAWSTDRIPAACWSGRIDKSLALTPNNNFRFFRSFSSLSVSNAFVNLSACVSLSQRHNASHRVVHNDSLNLLQITREREFVCCCVL</sequence>
<proteinExistence type="predicted"/>
<reference evidence="1" key="1">
    <citation type="submission" date="2021-05" db="EMBL/GenBank/DDBJ databases">
        <authorList>
            <person name="Alioto T."/>
            <person name="Alioto T."/>
            <person name="Gomez Garrido J."/>
        </authorList>
    </citation>
    <scope>NUCLEOTIDE SEQUENCE</scope>
</reference>
<dbReference type="EMBL" id="HBUF01683501">
    <property type="protein sequence ID" value="CAG6792842.1"/>
    <property type="molecule type" value="Transcribed_RNA"/>
</dbReference>
<protein>
    <submittedName>
        <fullName evidence="1">Uncharacterized protein</fullName>
    </submittedName>
</protein>
<organism evidence="1">
    <name type="scientific">Cacopsylla melanoneura</name>
    <dbReference type="NCBI Taxonomy" id="428564"/>
    <lineage>
        <taxon>Eukaryota</taxon>
        <taxon>Metazoa</taxon>
        <taxon>Ecdysozoa</taxon>
        <taxon>Arthropoda</taxon>
        <taxon>Hexapoda</taxon>
        <taxon>Insecta</taxon>
        <taxon>Pterygota</taxon>
        <taxon>Neoptera</taxon>
        <taxon>Paraneoptera</taxon>
        <taxon>Hemiptera</taxon>
        <taxon>Sternorrhyncha</taxon>
        <taxon>Psylloidea</taxon>
        <taxon>Psyllidae</taxon>
        <taxon>Psyllinae</taxon>
        <taxon>Cacopsylla</taxon>
    </lineage>
</organism>
<dbReference type="AlphaFoldDB" id="A0A8D9C0S6"/>
<evidence type="ECO:0000313" key="1">
    <source>
        <dbReference type="EMBL" id="CAG6792842.1"/>
    </source>
</evidence>
<name>A0A8D9C0S6_9HEMI</name>